<evidence type="ECO:0000313" key="2">
    <source>
        <dbReference type="Proteomes" id="UP001529510"/>
    </source>
</evidence>
<accession>A0ABD0R3F6</accession>
<comment type="caution">
    <text evidence="1">The sequence shown here is derived from an EMBL/GenBank/DDBJ whole genome shotgun (WGS) entry which is preliminary data.</text>
</comment>
<organism evidence="1 2">
    <name type="scientific">Cirrhinus mrigala</name>
    <name type="common">Mrigala</name>
    <dbReference type="NCBI Taxonomy" id="683832"/>
    <lineage>
        <taxon>Eukaryota</taxon>
        <taxon>Metazoa</taxon>
        <taxon>Chordata</taxon>
        <taxon>Craniata</taxon>
        <taxon>Vertebrata</taxon>
        <taxon>Euteleostomi</taxon>
        <taxon>Actinopterygii</taxon>
        <taxon>Neopterygii</taxon>
        <taxon>Teleostei</taxon>
        <taxon>Ostariophysi</taxon>
        <taxon>Cypriniformes</taxon>
        <taxon>Cyprinidae</taxon>
        <taxon>Labeoninae</taxon>
        <taxon>Labeonini</taxon>
        <taxon>Cirrhinus</taxon>
    </lineage>
</organism>
<dbReference type="Proteomes" id="UP001529510">
    <property type="component" value="Unassembled WGS sequence"/>
</dbReference>
<proteinExistence type="predicted"/>
<evidence type="ECO:0000313" key="1">
    <source>
        <dbReference type="EMBL" id="KAL0192565.1"/>
    </source>
</evidence>
<name>A0ABD0R3F6_CIRMR</name>
<feature type="non-terminal residue" evidence="1">
    <location>
        <position position="1"/>
    </location>
</feature>
<sequence>SYAYVISPLSPLATGTFDALAGTTPNVLGLSPYPTAFQPSARNFFLTRVGPLPPVISTS</sequence>
<dbReference type="AlphaFoldDB" id="A0ABD0R3F6"/>
<dbReference type="EMBL" id="JAMKFB020000005">
    <property type="protein sequence ID" value="KAL0192565.1"/>
    <property type="molecule type" value="Genomic_DNA"/>
</dbReference>
<keyword evidence="2" id="KW-1185">Reference proteome</keyword>
<gene>
    <name evidence="1" type="ORF">M9458_010861</name>
</gene>
<protein>
    <submittedName>
        <fullName evidence="1">Uncharacterized protein</fullName>
    </submittedName>
</protein>
<reference evidence="1 2" key="1">
    <citation type="submission" date="2024-05" db="EMBL/GenBank/DDBJ databases">
        <title>Genome sequencing and assembly of Indian major carp, Cirrhinus mrigala (Hamilton, 1822).</title>
        <authorList>
            <person name="Mohindra V."/>
            <person name="Chowdhury L.M."/>
            <person name="Lal K."/>
            <person name="Jena J.K."/>
        </authorList>
    </citation>
    <scope>NUCLEOTIDE SEQUENCE [LARGE SCALE GENOMIC DNA]</scope>
    <source>
        <strain evidence="1">CM1030</strain>
        <tissue evidence="1">Blood</tissue>
    </source>
</reference>